<keyword evidence="3 4" id="KW-0472">Membrane</keyword>
<gene>
    <name evidence="6" type="ORF">IOD40_12405</name>
</gene>
<dbReference type="Pfam" id="PF04588">
    <property type="entry name" value="HIG_1_N"/>
    <property type="match status" value="1"/>
</dbReference>
<evidence type="ECO:0000313" key="6">
    <source>
        <dbReference type="EMBL" id="MBI1621462.1"/>
    </source>
</evidence>
<keyword evidence="7" id="KW-1185">Reference proteome</keyword>
<organism evidence="6 7">
    <name type="scientific">Aquamicrobium zhengzhouense</name>
    <dbReference type="NCBI Taxonomy" id="2781738"/>
    <lineage>
        <taxon>Bacteria</taxon>
        <taxon>Pseudomonadati</taxon>
        <taxon>Pseudomonadota</taxon>
        <taxon>Alphaproteobacteria</taxon>
        <taxon>Hyphomicrobiales</taxon>
        <taxon>Phyllobacteriaceae</taxon>
        <taxon>Aquamicrobium</taxon>
    </lineage>
</organism>
<reference evidence="6 7" key="1">
    <citation type="submission" date="2020-10" db="EMBL/GenBank/DDBJ databases">
        <title>Aquamicrobium zhengzhouensis sp. nov., a exopolysaccharide producing bacterium isolated from farmland soil.</title>
        <authorList>
            <person name="Wang X."/>
        </authorList>
    </citation>
    <scope>NUCLEOTIDE SEQUENCE [LARGE SCALE GENOMIC DNA]</scope>
    <source>
        <strain evidence="7">cd-1</strain>
    </source>
</reference>
<keyword evidence="2 4" id="KW-1133">Transmembrane helix</keyword>
<dbReference type="NCBIfam" id="NF033233">
    <property type="entry name" value="twin_helix"/>
    <property type="match status" value="1"/>
</dbReference>
<accession>A0ABS0SDT5</accession>
<dbReference type="InterPro" id="IPR007667">
    <property type="entry name" value="Hypoxia_induced_domain"/>
</dbReference>
<feature type="transmembrane region" description="Helical" evidence="4">
    <location>
        <begin position="45"/>
        <end position="62"/>
    </location>
</feature>
<evidence type="ECO:0000313" key="7">
    <source>
        <dbReference type="Proteomes" id="UP000601789"/>
    </source>
</evidence>
<protein>
    <submittedName>
        <fullName evidence="6">Twin transmembrane helix small protein</fullName>
    </submittedName>
</protein>
<evidence type="ECO:0000256" key="1">
    <source>
        <dbReference type="ARBA" id="ARBA00022692"/>
    </source>
</evidence>
<evidence type="ECO:0000256" key="4">
    <source>
        <dbReference type="SAM" id="Phobius"/>
    </source>
</evidence>
<evidence type="ECO:0000259" key="5">
    <source>
        <dbReference type="PROSITE" id="PS51503"/>
    </source>
</evidence>
<dbReference type="EMBL" id="JADGMQ010000008">
    <property type="protein sequence ID" value="MBI1621462.1"/>
    <property type="molecule type" value="Genomic_DNA"/>
</dbReference>
<name>A0ABS0SDT5_9HYPH</name>
<sequence length="65" mass="7184">MSTAFNIIAIIFMFAVVIVLIRGLLNMMRGGSGNRSNKLMQARIILQFFALVFIVLAVYFAGGRS</sequence>
<dbReference type="RefSeq" id="WP_198476863.1">
    <property type="nucleotide sequence ID" value="NZ_JADGMQ010000008.1"/>
</dbReference>
<keyword evidence="1 4" id="KW-0812">Transmembrane</keyword>
<feature type="transmembrane region" description="Helical" evidence="4">
    <location>
        <begin position="6"/>
        <end position="25"/>
    </location>
</feature>
<evidence type="ECO:0000256" key="3">
    <source>
        <dbReference type="ARBA" id="ARBA00023136"/>
    </source>
</evidence>
<comment type="caution">
    <text evidence="6">The sequence shown here is derived from an EMBL/GenBank/DDBJ whole genome shotgun (WGS) entry which is preliminary data.</text>
</comment>
<evidence type="ECO:0000256" key="2">
    <source>
        <dbReference type="ARBA" id="ARBA00022989"/>
    </source>
</evidence>
<dbReference type="Proteomes" id="UP000601789">
    <property type="component" value="Unassembled WGS sequence"/>
</dbReference>
<feature type="domain" description="HIG1" evidence="5">
    <location>
        <begin position="1"/>
        <end position="65"/>
    </location>
</feature>
<proteinExistence type="predicted"/>
<dbReference type="PROSITE" id="PS51503">
    <property type="entry name" value="HIG1"/>
    <property type="match status" value="1"/>
</dbReference>